<comment type="caution">
    <text evidence="2">The sequence shown here is derived from an EMBL/GenBank/DDBJ whole genome shotgun (WGS) entry which is preliminary data.</text>
</comment>
<feature type="transmembrane region" description="Helical" evidence="1">
    <location>
        <begin position="136"/>
        <end position="155"/>
    </location>
</feature>
<dbReference type="AlphaFoldDB" id="A0A9X1B2K8"/>
<feature type="transmembrane region" description="Helical" evidence="1">
    <location>
        <begin position="106"/>
        <end position="124"/>
    </location>
</feature>
<feature type="transmembrane region" description="Helical" evidence="1">
    <location>
        <begin position="203"/>
        <end position="224"/>
    </location>
</feature>
<keyword evidence="1" id="KW-0472">Membrane</keyword>
<name>A0A9X1B2K8_9GAMM</name>
<organism evidence="2 3">
    <name type="scientific">Lamprobacter modestohalophilus</name>
    <dbReference type="NCBI Taxonomy" id="1064514"/>
    <lineage>
        <taxon>Bacteria</taxon>
        <taxon>Pseudomonadati</taxon>
        <taxon>Pseudomonadota</taxon>
        <taxon>Gammaproteobacteria</taxon>
        <taxon>Chromatiales</taxon>
        <taxon>Chromatiaceae</taxon>
        <taxon>Lamprobacter</taxon>
    </lineage>
</organism>
<dbReference type="InterPro" id="IPR007404">
    <property type="entry name" value="YdjM-like"/>
</dbReference>
<feature type="transmembrane region" description="Helical" evidence="1">
    <location>
        <begin position="161"/>
        <end position="182"/>
    </location>
</feature>
<sequence length="252" mass="26990">MFRFLGTVHGHGIPLPGAHRVANFRSHLTGGALVSGVAAFASYGEGLSSSTETQALFVLGTAASLLPDIDADDSKPVRGLFNVVGIIVGFWVAFRLAGLVGLFEQVAVWIGVALLIAFPLRWAFARLTVHRGIWHTLLMAVVITLIVTVVADTLLRLDAVLAWLAGGFVLLGYVTHLTMDEIASVDLLDRRVKRSFGTALKPISLRAWPWTLVLMGLSVLLIGLTPDPALVLAGVGHLGIATEPLAAHWPRW</sequence>
<evidence type="ECO:0000256" key="1">
    <source>
        <dbReference type="SAM" id="Phobius"/>
    </source>
</evidence>
<proteinExistence type="predicted"/>
<keyword evidence="1" id="KW-1133">Transmembrane helix</keyword>
<evidence type="ECO:0000313" key="2">
    <source>
        <dbReference type="EMBL" id="MBK1617039.1"/>
    </source>
</evidence>
<keyword evidence="3" id="KW-1185">Reference proteome</keyword>
<dbReference type="Pfam" id="PF04307">
    <property type="entry name" value="YdjM"/>
    <property type="match status" value="1"/>
</dbReference>
<keyword evidence="1" id="KW-0812">Transmembrane</keyword>
<reference evidence="2 3" key="1">
    <citation type="journal article" date="2020" name="Microorganisms">
        <title>Osmotic Adaptation and Compatible Solute Biosynthesis of Phototrophic Bacteria as Revealed from Genome Analyses.</title>
        <authorList>
            <person name="Imhoff J.F."/>
            <person name="Rahn T."/>
            <person name="Kunzel S."/>
            <person name="Keller A."/>
            <person name="Neulinger S.C."/>
        </authorList>
    </citation>
    <scope>NUCLEOTIDE SEQUENCE [LARGE SCALE GENOMIC DNA]</scope>
    <source>
        <strain evidence="2 3">DSM 25653</strain>
    </source>
</reference>
<feature type="transmembrane region" description="Helical" evidence="1">
    <location>
        <begin position="80"/>
        <end position="100"/>
    </location>
</feature>
<accession>A0A9X1B2K8</accession>
<dbReference type="Proteomes" id="UP001138768">
    <property type="component" value="Unassembled WGS sequence"/>
</dbReference>
<evidence type="ECO:0000313" key="3">
    <source>
        <dbReference type="Proteomes" id="UP001138768"/>
    </source>
</evidence>
<gene>
    <name evidence="2" type="ORF">CKO42_00945</name>
</gene>
<protein>
    <recommendedName>
        <fullName evidence="4">Metal-dependent hydrolase</fullName>
    </recommendedName>
</protein>
<evidence type="ECO:0008006" key="4">
    <source>
        <dbReference type="Google" id="ProtNLM"/>
    </source>
</evidence>
<dbReference type="EMBL" id="NRRY01000001">
    <property type="protein sequence ID" value="MBK1617039.1"/>
    <property type="molecule type" value="Genomic_DNA"/>
</dbReference>